<evidence type="ECO:0000256" key="3">
    <source>
        <dbReference type="ARBA" id="ARBA00022553"/>
    </source>
</evidence>
<dbReference type="GO" id="GO:0007165">
    <property type="term" value="P:signal transduction"/>
    <property type="evidence" value="ECO:0007669"/>
    <property type="project" value="InterPro"/>
</dbReference>
<dbReference type="Proteomes" id="UP000515152">
    <property type="component" value="Chromosome 8"/>
</dbReference>
<dbReference type="AlphaFoldDB" id="A0A6P8FI38"/>
<dbReference type="Gene3D" id="1.10.555.10">
    <property type="entry name" value="Rho GTPase activation protein"/>
    <property type="match status" value="1"/>
</dbReference>
<dbReference type="RefSeq" id="XP_031428078.1">
    <property type="nucleotide sequence ID" value="XM_031572218.2"/>
</dbReference>
<proteinExistence type="predicted"/>
<dbReference type="InterPro" id="IPR000198">
    <property type="entry name" value="RhoGAP_dom"/>
</dbReference>
<dbReference type="SMART" id="SM00234">
    <property type="entry name" value="START"/>
    <property type="match status" value="1"/>
</dbReference>
<dbReference type="Gene3D" id="1.10.287.2070">
    <property type="match status" value="1"/>
</dbReference>
<evidence type="ECO:0000256" key="2">
    <source>
        <dbReference type="ARBA" id="ARBA00022468"/>
    </source>
</evidence>
<dbReference type="InterPro" id="IPR008936">
    <property type="entry name" value="Rho_GTPase_activation_prot"/>
</dbReference>
<dbReference type="GO" id="GO:0008289">
    <property type="term" value="F:lipid binding"/>
    <property type="evidence" value="ECO:0007669"/>
    <property type="project" value="InterPro"/>
</dbReference>
<dbReference type="GO" id="GO:0016020">
    <property type="term" value="C:membrane"/>
    <property type="evidence" value="ECO:0007669"/>
    <property type="project" value="UniProtKB-SubCell"/>
</dbReference>
<feature type="compositionally biased region" description="Low complexity" evidence="4">
    <location>
        <begin position="341"/>
        <end position="372"/>
    </location>
</feature>
<dbReference type="Pfam" id="PF07647">
    <property type="entry name" value="SAM_2"/>
    <property type="match status" value="1"/>
</dbReference>
<dbReference type="GO" id="GO:0035023">
    <property type="term" value="P:regulation of Rho protein signal transduction"/>
    <property type="evidence" value="ECO:0007669"/>
    <property type="project" value="TreeGrafter"/>
</dbReference>
<feature type="compositionally biased region" description="Basic and acidic residues" evidence="4">
    <location>
        <begin position="538"/>
        <end position="548"/>
    </location>
</feature>
<dbReference type="SUPFAM" id="SSF55961">
    <property type="entry name" value="Bet v1-like"/>
    <property type="match status" value="1"/>
</dbReference>
<evidence type="ECO:0000313" key="7">
    <source>
        <dbReference type="Proteomes" id="UP000515152"/>
    </source>
</evidence>
<feature type="region of interest" description="Disordered" evidence="4">
    <location>
        <begin position="287"/>
        <end position="372"/>
    </location>
</feature>
<feature type="compositionally biased region" description="Low complexity" evidence="4">
    <location>
        <begin position="170"/>
        <end position="181"/>
    </location>
</feature>
<dbReference type="GeneID" id="105892107"/>
<dbReference type="InterPro" id="IPR002913">
    <property type="entry name" value="START_lipid-bd_dom"/>
</dbReference>
<dbReference type="GO" id="GO:0030036">
    <property type="term" value="P:actin cytoskeleton organization"/>
    <property type="evidence" value="ECO:0007669"/>
    <property type="project" value="TreeGrafter"/>
</dbReference>
<dbReference type="InterPro" id="IPR013761">
    <property type="entry name" value="SAM/pointed_sf"/>
</dbReference>
<protein>
    <submittedName>
        <fullName evidence="8">Rho GTPase-activating protein 7</fullName>
    </submittedName>
</protein>
<evidence type="ECO:0000259" key="6">
    <source>
        <dbReference type="PROSITE" id="PS50848"/>
    </source>
</evidence>
<dbReference type="SMART" id="SM00324">
    <property type="entry name" value="RhoGAP"/>
    <property type="match status" value="1"/>
</dbReference>
<sequence>MLITKIEAKQACDWLKAAGFPQYAQLFKDCRFPIDLDWAKNDHAFLDKDAIDSLCRRLITLNKCVEMNQEMGRLKRRSEDSEDEEPCAISAKWTFNHKNGSWIRQDDMKFLALPDSPCLGTLRGRETSLCDDSGDRQETCSTRSSSSLDSDCADGCGPGGFKMAEEAEPSRSSSSHCSSSCTKPTSLDTSFSAPPSPSPSPADDPPSCSSEDPPSVSQKPPRKKGPSLLRRMERLRVRGPARSTRVRSRSLGQTKLLISGPVLQEGAAQERLKQLNCLDIAELQGKVPSPGASCSSASSSSSSSSSSSFSSSSSASESGSTVSTPSPVARVRGNKRAQPWTQSQDQSQNRNQSQSQSETTSKSELDLNNQRNQQDQLRLHEETLFRIPEGYKPGTFPTALSHGLAPLLPIDNTSVNWRTGSFHGYHGRRCRGGESSPCSPLAAIDHRASIYDNVPDAPPCATAGVGGGALEVRGSSIEDDVFQALDCVMERINSLQQLVSSWAEKLSEDGDSDFSNRSSSPSLSDILLEVKEPEEDTERNGGDTEESRTIPVHQQQLHWWSEEQALVSLGPGSGVESQLAAQMNRLQRLSLLRLTALMDRFSPSCKQGWIWTGPNVPRTQKKPQHKNRKVFGVPLRQSAQTFNTPLPPCILRAMQYLKTQCFNQVGLFRKPGVKSRIQSLRDMVEADPEGVSFEDQSAFDVADMVKHYFRDLPEPVFSEKLNESFLHIYQYFPKDQQFAAVRAAIFLLPDENREALQSLLLFLREVAACVEENQMTPTNIAVCLAPTLFHLSTPRGESRATRHGGTRKHSLVKPDQRDLSESLAATQGLAHMLAEVTHLFQLPGYCLPEEPLQVEASLGTGREEQELCTGLQQSAQQLLREAKEKARGWVSCPSPHQHVDLAYKKVEDGQALRLWRGSVEVEAPQQEALQWVLRRREAWAGEALLEAGVLETLGEDAEVYSYTLQGAGSRPPLQHVLLRTWQSDPSAGPLYVAAASLDHHGAPQKGLRAQVYTCLFLVEPLGMKRSRLTHFCRTDTRGRSSEWHSKVCGHQLASGLQRLRESFKAKARDGRL</sequence>
<keyword evidence="7" id="KW-1185">Reference proteome</keyword>
<feature type="compositionally biased region" description="Basic residues" evidence="4">
    <location>
        <begin position="801"/>
        <end position="811"/>
    </location>
</feature>
<dbReference type="Pfam" id="PF00620">
    <property type="entry name" value="RhoGAP"/>
    <property type="match status" value="1"/>
</dbReference>
<dbReference type="OrthoDB" id="10003330at2759"/>
<dbReference type="GO" id="GO:0005096">
    <property type="term" value="F:GTPase activator activity"/>
    <property type="evidence" value="ECO:0007669"/>
    <property type="project" value="UniProtKB-KW"/>
</dbReference>
<evidence type="ECO:0000313" key="8">
    <source>
        <dbReference type="RefSeq" id="XP_031428078.1"/>
    </source>
</evidence>
<name>A0A6P8FI38_CLUHA</name>
<evidence type="ECO:0000256" key="4">
    <source>
        <dbReference type="SAM" id="MobiDB-lite"/>
    </source>
</evidence>
<dbReference type="Gene3D" id="3.30.530.20">
    <property type="match status" value="1"/>
</dbReference>
<feature type="compositionally biased region" description="Low complexity" evidence="4">
    <location>
        <begin position="288"/>
        <end position="329"/>
    </location>
</feature>
<feature type="compositionally biased region" description="Low complexity" evidence="4">
    <location>
        <begin position="139"/>
        <end position="150"/>
    </location>
</feature>
<dbReference type="PANTHER" id="PTHR12659">
    <property type="entry name" value="RHO-TYPE GTPASE ACTIVATING PROTEIN"/>
    <property type="match status" value="1"/>
</dbReference>
<feature type="compositionally biased region" description="Low complexity" evidence="4">
    <location>
        <begin position="513"/>
        <end position="525"/>
    </location>
</feature>
<dbReference type="PROSITE" id="PS50238">
    <property type="entry name" value="RHOGAP"/>
    <property type="match status" value="1"/>
</dbReference>
<feature type="domain" description="Rho-GAP" evidence="5">
    <location>
        <begin position="633"/>
        <end position="840"/>
    </location>
</feature>
<accession>A0A6P8FI38</accession>
<keyword evidence="2" id="KW-0343">GTPase activation</keyword>
<dbReference type="PANTHER" id="PTHR12659:SF4">
    <property type="entry name" value="RHO-GAP DOMAIN-CONTAINING PROTEIN"/>
    <property type="match status" value="1"/>
</dbReference>
<dbReference type="InterPro" id="IPR001660">
    <property type="entry name" value="SAM"/>
</dbReference>
<feature type="region of interest" description="Disordered" evidence="4">
    <location>
        <begin position="794"/>
        <end position="817"/>
    </location>
</feature>
<dbReference type="Pfam" id="PF01852">
    <property type="entry name" value="START"/>
    <property type="match status" value="1"/>
</dbReference>
<dbReference type="InterPro" id="IPR023393">
    <property type="entry name" value="START-like_dom_sf"/>
</dbReference>
<organism evidence="7 8">
    <name type="scientific">Clupea harengus</name>
    <name type="common">Atlantic herring</name>
    <dbReference type="NCBI Taxonomy" id="7950"/>
    <lineage>
        <taxon>Eukaryota</taxon>
        <taxon>Metazoa</taxon>
        <taxon>Chordata</taxon>
        <taxon>Craniata</taxon>
        <taxon>Vertebrata</taxon>
        <taxon>Euteleostomi</taxon>
        <taxon>Actinopterygii</taxon>
        <taxon>Neopterygii</taxon>
        <taxon>Teleostei</taxon>
        <taxon>Clupei</taxon>
        <taxon>Clupeiformes</taxon>
        <taxon>Clupeoidei</taxon>
        <taxon>Clupeidae</taxon>
        <taxon>Clupea</taxon>
    </lineage>
</organism>
<dbReference type="KEGG" id="char:105892107"/>
<dbReference type="SUPFAM" id="SSF47769">
    <property type="entry name" value="SAM/Pointed domain"/>
    <property type="match status" value="1"/>
</dbReference>
<reference evidence="8" key="1">
    <citation type="submission" date="2025-08" db="UniProtKB">
        <authorList>
            <consortium name="RefSeq"/>
        </authorList>
    </citation>
    <scope>IDENTIFICATION</scope>
</reference>
<keyword evidence="3" id="KW-0597">Phosphoprotein</keyword>
<dbReference type="SUPFAM" id="SSF48350">
    <property type="entry name" value="GTPase activation domain, GAP"/>
    <property type="match status" value="1"/>
</dbReference>
<feature type="region of interest" description="Disordered" evidence="4">
    <location>
        <begin position="508"/>
        <end position="550"/>
    </location>
</feature>
<dbReference type="PROSITE" id="PS50848">
    <property type="entry name" value="START"/>
    <property type="match status" value="1"/>
</dbReference>
<feature type="compositionally biased region" description="Low complexity" evidence="4">
    <location>
        <begin position="205"/>
        <end position="215"/>
    </location>
</feature>
<feature type="compositionally biased region" description="Pro residues" evidence="4">
    <location>
        <begin position="194"/>
        <end position="204"/>
    </location>
</feature>
<feature type="compositionally biased region" description="Basic and acidic residues" evidence="4">
    <location>
        <begin position="129"/>
        <end position="138"/>
    </location>
</feature>
<feature type="domain" description="START" evidence="6">
    <location>
        <begin position="860"/>
        <end position="1072"/>
    </location>
</feature>
<comment type="subcellular location">
    <subcellularLocation>
        <location evidence="1">Membrane</location>
        <topology evidence="1">Peripheral membrane protein</topology>
    </subcellularLocation>
</comment>
<feature type="region of interest" description="Disordered" evidence="4">
    <location>
        <begin position="129"/>
        <end position="248"/>
    </location>
</feature>
<evidence type="ECO:0000259" key="5">
    <source>
        <dbReference type="PROSITE" id="PS50238"/>
    </source>
</evidence>
<evidence type="ECO:0000256" key="1">
    <source>
        <dbReference type="ARBA" id="ARBA00004170"/>
    </source>
</evidence>
<gene>
    <name evidence="8" type="primary">si:dkeyp-23e4.3</name>
</gene>